<gene>
    <name evidence="1" type="ORF">X943_003155</name>
</gene>
<dbReference type="GO" id="GO:0022625">
    <property type="term" value="C:cytosolic large ribosomal subunit"/>
    <property type="evidence" value="ECO:0007669"/>
    <property type="project" value="TreeGrafter"/>
</dbReference>
<reference evidence="1" key="2">
    <citation type="submission" date="2021-05" db="EMBL/GenBank/DDBJ databases">
        <authorList>
            <person name="Pain A."/>
        </authorList>
    </citation>
    <scope>NUCLEOTIDE SEQUENCE</scope>
    <source>
        <strain evidence="1">1802A</strain>
    </source>
</reference>
<comment type="caution">
    <text evidence="1">The sequence shown here is derived from an EMBL/GenBank/DDBJ whole genome shotgun (WGS) entry which is preliminary data.</text>
</comment>
<keyword evidence="1" id="KW-0689">Ribosomal protein</keyword>
<dbReference type="InterPro" id="IPR036919">
    <property type="entry name" value="Ribo_uL30_ferredoxin-like_sf"/>
</dbReference>
<proteinExistence type="predicted"/>
<dbReference type="GO" id="GO:0003735">
    <property type="term" value="F:structural constituent of ribosome"/>
    <property type="evidence" value="ECO:0007669"/>
    <property type="project" value="TreeGrafter"/>
</dbReference>
<keyword evidence="1" id="KW-0687">Ribonucleoprotein</keyword>
<dbReference type="GO" id="GO:0000463">
    <property type="term" value="P:maturation of LSU-rRNA from tricistronic rRNA transcript (SSU-rRNA, 5.8S rRNA, LSU-rRNA)"/>
    <property type="evidence" value="ECO:0007669"/>
    <property type="project" value="TreeGrafter"/>
</dbReference>
<dbReference type="Gene3D" id="3.30.1390.20">
    <property type="entry name" value="Ribosomal protein L30, ferredoxin-like fold domain"/>
    <property type="match status" value="1"/>
</dbReference>
<protein>
    <submittedName>
        <fullName evidence="1">60S ribosomal protein L7-like 1</fullName>
    </submittedName>
</protein>
<dbReference type="SUPFAM" id="SSF55129">
    <property type="entry name" value="Ribosomal protein L30p/L7e"/>
    <property type="match status" value="1"/>
</dbReference>
<sequence length="234" mass="26480">MENNTDDRRKETLIKEHRLHLHKRSEIAKEVSRLRSRKKPRRDTNAIVSLDSIVKKSKQRALDIKRTAALERKHVQLSSSEYKLLFVVRNRRSVESSTSRSMLQSLGLSQIGTGRFFSNSESNLKALRVVLPFVYYGIPTLKHVKELLHKRGTIVLPNGEHKLLNTNMVVEEHFGHSNVLCIADVVESIYNGSDISDDILSKLGALHLAGVSKDGPIRYGDVGTSINEHLRTLI</sequence>
<evidence type="ECO:0000313" key="2">
    <source>
        <dbReference type="Proteomes" id="UP001195914"/>
    </source>
</evidence>
<dbReference type="EMBL" id="JAHBMH010000007">
    <property type="protein sequence ID" value="KAK1939771.1"/>
    <property type="molecule type" value="Genomic_DNA"/>
</dbReference>
<accession>A0AAD9LKM3</accession>
<name>A0AAD9LKM3_BABDI</name>
<keyword evidence="2" id="KW-1185">Reference proteome</keyword>
<organism evidence="1 2">
    <name type="scientific">Babesia divergens</name>
    <dbReference type="NCBI Taxonomy" id="32595"/>
    <lineage>
        <taxon>Eukaryota</taxon>
        <taxon>Sar</taxon>
        <taxon>Alveolata</taxon>
        <taxon>Apicomplexa</taxon>
        <taxon>Aconoidasida</taxon>
        <taxon>Piroplasmida</taxon>
        <taxon>Babesiidae</taxon>
        <taxon>Babesia</taxon>
    </lineage>
</organism>
<dbReference type="PANTHER" id="PTHR11524">
    <property type="entry name" value="60S RIBOSOMAL PROTEIN L7"/>
    <property type="match status" value="1"/>
</dbReference>
<dbReference type="InterPro" id="IPR039699">
    <property type="entry name" value="Ribosomal_uL30"/>
</dbReference>
<dbReference type="PANTHER" id="PTHR11524:SF54">
    <property type="entry name" value="LARGE RIBOSOMAL SUBUNIT PROTEIN UL30A"/>
    <property type="match status" value="1"/>
</dbReference>
<reference evidence="1" key="1">
    <citation type="journal article" date="2014" name="Nucleic Acids Res.">
        <title>The evolutionary dynamics of variant antigen genes in Babesia reveal a history of genomic innovation underlying host-parasite interaction.</title>
        <authorList>
            <person name="Jackson A.P."/>
            <person name="Otto T.D."/>
            <person name="Darby A."/>
            <person name="Ramaprasad A."/>
            <person name="Xia D."/>
            <person name="Echaide I.E."/>
            <person name="Farber M."/>
            <person name="Gahlot S."/>
            <person name="Gamble J."/>
            <person name="Gupta D."/>
            <person name="Gupta Y."/>
            <person name="Jackson L."/>
            <person name="Malandrin L."/>
            <person name="Malas T.B."/>
            <person name="Moussa E."/>
            <person name="Nair M."/>
            <person name="Reid A.J."/>
            <person name="Sanders M."/>
            <person name="Sharma J."/>
            <person name="Tracey A."/>
            <person name="Quail M.A."/>
            <person name="Weir W."/>
            <person name="Wastling J.M."/>
            <person name="Hall N."/>
            <person name="Willadsen P."/>
            <person name="Lingelbach K."/>
            <person name="Shiels B."/>
            <person name="Tait A."/>
            <person name="Berriman M."/>
            <person name="Allred D.R."/>
            <person name="Pain A."/>
        </authorList>
    </citation>
    <scope>NUCLEOTIDE SEQUENCE</scope>
    <source>
        <strain evidence="1">1802A</strain>
    </source>
</reference>
<dbReference type="Proteomes" id="UP001195914">
    <property type="component" value="Unassembled WGS sequence"/>
</dbReference>
<dbReference type="GO" id="GO:0003723">
    <property type="term" value="F:RNA binding"/>
    <property type="evidence" value="ECO:0007669"/>
    <property type="project" value="TreeGrafter"/>
</dbReference>
<evidence type="ECO:0000313" key="1">
    <source>
        <dbReference type="EMBL" id="KAK1939771.1"/>
    </source>
</evidence>
<dbReference type="AlphaFoldDB" id="A0AAD9LKM3"/>